<evidence type="ECO:0000313" key="2">
    <source>
        <dbReference type="Proteomes" id="UP000217465"/>
    </source>
</evidence>
<dbReference type="Proteomes" id="UP000217465">
    <property type="component" value="Unassembled WGS sequence"/>
</dbReference>
<organism evidence="1 2">
    <name type="scientific">Streptococcus parauberis</name>
    <dbReference type="NCBI Taxonomy" id="1348"/>
    <lineage>
        <taxon>Bacteria</taxon>
        <taxon>Bacillati</taxon>
        <taxon>Bacillota</taxon>
        <taxon>Bacilli</taxon>
        <taxon>Lactobacillales</taxon>
        <taxon>Streptococcaceae</taxon>
        <taxon>Streptococcus</taxon>
    </lineage>
</organism>
<accession>A0A854WCR2</accession>
<dbReference type="RefSeq" id="WP_096633504.1">
    <property type="nucleotide sequence ID" value="NZ_LHAE01000005.1"/>
</dbReference>
<name>A0A854WCR2_9STRE</name>
<comment type="caution">
    <text evidence="1">The sequence shown here is derived from an EMBL/GenBank/DDBJ whole genome shotgun (WGS) entry which is preliminary data.</text>
</comment>
<reference evidence="1 2" key="1">
    <citation type="submission" date="2016-06" db="EMBL/GenBank/DDBJ databases">
        <authorList>
            <person name="Haines A.N."/>
            <person name="Council K.R."/>
        </authorList>
    </citation>
    <scope>NUCLEOTIDE SEQUENCE [LARGE SCALE GENOMIC DNA]</scope>
    <source>
        <strain evidence="1 2">SP158-29</strain>
    </source>
</reference>
<dbReference type="EMBL" id="NSGR01000008">
    <property type="protein sequence ID" value="PCH12248.1"/>
    <property type="molecule type" value="Genomic_DNA"/>
</dbReference>
<gene>
    <name evidence="1" type="ORF">A9Y57_00963</name>
</gene>
<dbReference type="AlphaFoldDB" id="A0A854WCR2"/>
<proteinExistence type="predicted"/>
<protein>
    <submittedName>
        <fullName evidence="1">Uncharacterized protein</fullName>
    </submittedName>
</protein>
<sequence length="221" mass="25307">MSLGLSILALVILFVTILCYQYTNTSIEGKWACNSLNQQLEEKFNDNIDAISQDIGIDVKKHITTPKLTMTVFHDNSKIVVNVKINRNSLSNEILKYYQASLKEALSKENVNIADLDPDTLKDMENELPTNSTIEQYIDDMIIEKVHEYGGHYDVRTGNVTIVGLKGRVNRFMNTITIEKINSKSKLFSKKSGYFDYIKNRDKLILKNHMSFQFKIIKSSN</sequence>
<evidence type="ECO:0000313" key="1">
    <source>
        <dbReference type="EMBL" id="PCH12248.1"/>
    </source>
</evidence>